<protein>
    <recommendedName>
        <fullName evidence="2">Lipid/polyisoprenoid-binding YceI-like domain-containing protein</fullName>
    </recommendedName>
</protein>
<organism evidence="3 4">
    <name type="scientific">Rosistilla ulvae</name>
    <dbReference type="NCBI Taxonomy" id="1930277"/>
    <lineage>
        <taxon>Bacteria</taxon>
        <taxon>Pseudomonadati</taxon>
        <taxon>Planctomycetota</taxon>
        <taxon>Planctomycetia</taxon>
        <taxon>Pirellulales</taxon>
        <taxon>Pirellulaceae</taxon>
        <taxon>Rosistilla</taxon>
    </lineage>
</organism>
<reference evidence="3 4" key="1">
    <citation type="submission" date="2019-02" db="EMBL/GenBank/DDBJ databases">
        <title>Deep-cultivation of Planctomycetes and their phenomic and genomic characterization uncovers novel biology.</title>
        <authorList>
            <person name="Wiegand S."/>
            <person name="Jogler M."/>
            <person name="Boedeker C."/>
            <person name="Pinto D."/>
            <person name="Vollmers J."/>
            <person name="Rivas-Marin E."/>
            <person name="Kohn T."/>
            <person name="Peeters S.H."/>
            <person name="Heuer A."/>
            <person name="Rast P."/>
            <person name="Oberbeckmann S."/>
            <person name="Bunk B."/>
            <person name="Jeske O."/>
            <person name="Meyerdierks A."/>
            <person name="Storesund J.E."/>
            <person name="Kallscheuer N."/>
            <person name="Luecker S."/>
            <person name="Lage O.M."/>
            <person name="Pohl T."/>
            <person name="Merkel B.J."/>
            <person name="Hornburger P."/>
            <person name="Mueller R.-W."/>
            <person name="Bruemmer F."/>
            <person name="Labrenz M."/>
            <person name="Spormann A.M."/>
            <person name="Op den Camp H."/>
            <person name="Overmann J."/>
            <person name="Amann R."/>
            <person name="Jetten M.S.M."/>
            <person name="Mascher T."/>
            <person name="Medema M.H."/>
            <person name="Devos D.P."/>
            <person name="Kaster A.-K."/>
            <person name="Ovreas L."/>
            <person name="Rohde M."/>
            <person name="Galperin M.Y."/>
            <person name="Jogler C."/>
        </authorList>
    </citation>
    <scope>NUCLEOTIDE SEQUENCE [LARGE SCALE GENOMIC DNA]</scope>
    <source>
        <strain evidence="3 4">EC9</strain>
    </source>
</reference>
<name>A0A517LTW1_9BACT</name>
<dbReference type="Proteomes" id="UP000319557">
    <property type="component" value="Chromosome"/>
</dbReference>
<dbReference type="EMBL" id="CP036261">
    <property type="protein sequence ID" value="QDS86029.1"/>
    <property type="molecule type" value="Genomic_DNA"/>
</dbReference>
<accession>A0A517LTW1</accession>
<dbReference type="Pfam" id="PF04264">
    <property type="entry name" value="YceI"/>
    <property type="match status" value="1"/>
</dbReference>
<dbReference type="SUPFAM" id="SSF101874">
    <property type="entry name" value="YceI-like"/>
    <property type="match status" value="1"/>
</dbReference>
<dbReference type="Gene3D" id="2.40.128.110">
    <property type="entry name" value="Lipid/polyisoprenoid-binding, YceI-like"/>
    <property type="match status" value="1"/>
</dbReference>
<dbReference type="PANTHER" id="PTHR34406:SF1">
    <property type="entry name" value="PROTEIN YCEI"/>
    <property type="match status" value="1"/>
</dbReference>
<evidence type="ECO:0000313" key="3">
    <source>
        <dbReference type="EMBL" id="QDS86029.1"/>
    </source>
</evidence>
<keyword evidence="4" id="KW-1185">Reference proteome</keyword>
<feature type="chain" id="PRO_5022104120" description="Lipid/polyisoprenoid-binding YceI-like domain-containing protein" evidence="1">
    <location>
        <begin position="22"/>
        <end position="202"/>
    </location>
</feature>
<dbReference type="RefSeq" id="WP_218934491.1">
    <property type="nucleotide sequence ID" value="NZ_CP036261.1"/>
</dbReference>
<evidence type="ECO:0000313" key="4">
    <source>
        <dbReference type="Proteomes" id="UP000319557"/>
    </source>
</evidence>
<dbReference type="SMART" id="SM00867">
    <property type="entry name" value="YceI"/>
    <property type="match status" value="1"/>
</dbReference>
<gene>
    <name evidence="3" type="ORF">EC9_01870</name>
</gene>
<dbReference type="KEGG" id="ruv:EC9_01870"/>
<evidence type="ECO:0000259" key="2">
    <source>
        <dbReference type="SMART" id="SM00867"/>
    </source>
</evidence>
<dbReference type="PROSITE" id="PS51257">
    <property type="entry name" value="PROKAR_LIPOPROTEIN"/>
    <property type="match status" value="1"/>
</dbReference>
<dbReference type="PANTHER" id="PTHR34406">
    <property type="entry name" value="PROTEIN YCEI"/>
    <property type="match status" value="1"/>
</dbReference>
<feature type="signal peptide" evidence="1">
    <location>
        <begin position="1"/>
        <end position="21"/>
    </location>
</feature>
<feature type="domain" description="Lipid/polyisoprenoid-binding YceI-like" evidence="2">
    <location>
        <begin position="37"/>
        <end position="200"/>
    </location>
</feature>
<dbReference type="InterPro" id="IPR007372">
    <property type="entry name" value="Lipid/polyisoprenoid-bd_YceI"/>
</dbReference>
<keyword evidence="1" id="KW-0732">Signal</keyword>
<sequence length="202" mass="21238" precursor="true">MKKLASLLGICLLSTSCFAQATTTAPALKPVALQAGTATISPANSRIDFVGKHEGEKPDPRKGGFGKFTGQAKVATDGSLQSIAWEIETGSLFTEIPKLTGHLKNSDFFDVREYPKASFQSTSVAAGSGEGNYIVTGDLTLLKATKSIKIPVSVDVSAEGLTLHSKFEIDRTQFGMNYGQGKVTNAVQLTVAIGQPTEAAGR</sequence>
<evidence type="ECO:0000256" key="1">
    <source>
        <dbReference type="SAM" id="SignalP"/>
    </source>
</evidence>
<dbReference type="InterPro" id="IPR036761">
    <property type="entry name" value="TTHA0802/YceI-like_sf"/>
</dbReference>
<proteinExistence type="predicted"/>
<dbReference type="AlphaFoldDB" id="A0A517LTW1"/>